<dbReference type="EMBL" id="CH933806">
    <property type="protein sequence ID" value="KRG00608.1"/>
    <property type="molecule type" value="Genomic_DNA"/>
</dbReference>
<accession>A0A0Q9WX25</accession>
<dbReference type="Proteomes" id="UP000009192">
    <property type="component" value="Unassembled WGS sequence"/>
</dbReference>
<reference evidence="2 3" key="1">
    <citation type="journal article" date="2007" name="Nature">
        <title>Evolution of genes and genomes on the Drosophila phylogeny.</title>
        <authorList>
            <consortium name="Drosophila 12 Genomes Consortium"/>
            <person name="Clark A.G."/>
            <person name="Eisen M.B."/>
            <person name="Smith D.R."/>
            <person name="Bergman C.M."/>
            <person name="Oliver B."/>
            <person name="Markow T.A."/>
            <person name="Kaufman T.C."/>
            <person name="Kellis M."/>
            <person name="Gelbart W."/>
            <person name="Iyer V.N."/>
            <person name="Pollard D.A."/>
            <person name="Sackton T.B."/>
            <person name="Larracuente A.M."/>
            <person name="Singh N.D."/>
            <person name="Abad J.P."/>
            <person name="Abt D.N."/>
            <person name="Adryan B."/>
            <person name="Aguade M."/>
            <person name="Akashi H."/>
            <person name="Anderson W.W."/>
            <person name="Aquadro C.F."/>
            <person name="Ardell D.H."/>
            <person name="Arguello R."/>
            <person name="Artieri C.G."/>
            <person name="Barbash D.A."/>
            <person name="Barker D."/>
            <person name="Barsanti P."/>
            <person name="Batterham P."/>
            <person name="Batzoglou S."/>
            <person name="Begun D."/>
            <person name="Bhutkar A."/>
            <person name="Blanco E."/>
            <person name="Bosak S.A."/>
            <person name="Bradley R.K."/>
            <person name="Brand A.D."/>
            <person name="Brent M.R."/>
            <person name="Brooks A.N."/>
            <person name="Brown R.H."/>
            <person name="Butlin R.K."/>
            <person name="Caggese C."/>
            <person name="Calvi B.R."/>
            <person name="Bernardo de Carvalho A."/>
            <person name="Caspi A."/>
            <person name="Castrezana S."/>
            <person name="Celniker S.E."/>
            <person name="Chang J.L."/>
            <person name="Chapple C."/>
            <person name="Chatterji S."/>
            <person name="Chinwalla A."/>
            <person name="Civetta A."/>
            <person name="Clifton S.W."/>
            <person name="Comeron J.M."/>
            <person name="Costello J.C."/>
            <person name="Coyne J.A."/>
            <person name="Daub J."/>
            <person name="David R.G."/>
            <person name="Delcher A.L."/>
            <person name="Delehaunty K."/>
            <person name="Do C.B."/>
            <person name="Ebling H."/>
            <person name="Edwards K."/>
            <person name="Eickbush T."/>
            <person name="Evans J.D."/>
            <person name="Filipski A."/>
            <person name="Findeiss S."/>
            <person name="Freyhult E."/>
            <person name="Fulton L."/>
            <person name="Fulton R."/>
            <person name="Garcia A.C."/>
            <person name="Gardiner A."/>
            <person name="Garfield D.A."/>
            <person name="Garvin B.E."/>
            <person name="Gibson G."/>
            <person name="Gilbert D."/>
            <person name="Gnerre S."/>
            <person name="Godfrey J."/>
            <person name="Good R."/>
            <person name="Gotea V."/>
            <person name="Gravely B."/>
            <person name="Greenberg A.J."/>
            <person name="Griffiths-Jones S."/>
            <person name="Gross S."/>
            <person name="Guigo R."/>
            <person name="Gustafson E.A."/>
            <person name="Haerty W."/>
            <person name="Hahn M.W."/>
            <person name="Halligan D.L."/>
            <person name="Halpern A.L."/>
            <person name="Halter G.M."/>
            <person name="Han M.V."/>
            <person name="Heger A."/>
            <person name="Hillier L."/>
            <person name="Hinrichs A.S."/>
            <person name="Holmes I."/>
            <person name="Hoskins R.A."/>
            <person name="Hubisz M.J."/>
            <person name="Hultmark D."/>
            <person name="Huntley M.A."/>
            <person name="Jaffe D.B."/>
            <person name="Jagadeeshan S."/>
            <person name="Jeck W.R."/>
            <person name="Johnson J."/>
            <person name="Jones C.D."/>
            <person name="Jordan W.C."/>
            <person name="Karpen G.H."/>
            <person name="Kataoka E."/>
            <person name="Keightley P.D."/>
            <person name="Kheradpour P."/>
            <person name="Kirkness E.F."/>
            <person name="Koerich L.B."/>
            <person name="Kristiansen K."/>
            <person name="Kudrna D."/>
            <person name="Kulathinal R.J."/>
            <person name="Kumar S."/>
            <person name="Kwok R."/>
            <person name="Lander E."/>
            <person name="Langley C.H."/>
            <person name="Lapoint R."/>
            <person name="Lazzaro B.P."/>
            <person name="Lee S.J."/>
            <person name="Levesque L."/>
            <person name="Li R."/>
            <person name="Lin C.F."/>
            <person name="Lin M.F."/>
            <person name="Lindblad-Toh K."/>
            <person name="Llopart A."/>
            <person name="Long M."/>
            <person name="Low L."/>
            <person name="Lozovsky E."/>
            <person name="Lu J."/>
            <person name="Luo M."/>
            <person name="Machado C.A."/>
            <person name="Makalowski W."/>
            <person name="Marzo M."/>
            <person name="Matsuda M."/>
            <person name="Matzkin L."/>
            <person name="McAllister B."/>
            <person name="McBride C.S."/>
            <person name="McKernan B."/>
            <person name="McKernan K."/>
            <person name="Mendez-Lago M."/>
            <person name="Minx P."/>
            <person name="Mollenhauer M.U."/>
            <person name="Montooth K."/>
            <person name="Mount S.M."/>
            <person name="Mu X."/>
            <person name="Myers E."/>
            <person name="Negre B."/>
            <person name="Newfeld S."/>
            <person name="Nielsen R."/>
            <person name="Noor M.A."/>
            <person name="O'Grady P."/>
            <person name="Pachter L."/>
            <person name="Papaceit M."/>
            <person name="Parisi M.J."/>
            <person name="Parisi M."/>
            <person name="Parts L."/>
            <person name="Pedersen J.S."/>
            <person name="Pesole G."/>
            <person name="Phillippy A.M."/>
            <person name="Ponting C.P."/>
            <person name="Pop M."/>
            <person name="Porcelli D."/>
            <person name="Powell J.R."/>
            <person name="Prohaska S."/>
            <person name="Pruitt K."/>
            <person name="Puig M."/>
            <person name="Quesneville H."/>
            <person name="Ram K.R."/>
            <person name="Rand D."/>
            <person name="Rasmussen M.D."/>
            <person name="Reed L.K."/>
            <person name="Reenan R."/>
            <person name="Reily A."/>
            <person name="Remington K.A."/>
            <person name="Rieger T.T."/>
            <person name="Ritchie M.G."/>
            <person name="Robin C."/>
            <person name="Rogers Y.H."/>
            <person name="Rohde C."/>
            <person name="Rozas J."/>
            <person name="Rubenfield M.J."/>
            <person name="Ruiz A."/>
            <person name="Russo S."/>
            <person name="Salzberg S.L."/>
            <person name="Sanchez-Gracia A."/>
            <person name="Saranga D.J."/>
            <person name="Sato H."/>
            <person name="Schaeffer S.W."/>
            <person name="Schatz M.C."/>
            <person name="Schlenke T."/>
            <person name="Schwartz R."/>
            <person name="Segarra C."/>
            <person name="Singh R.S."/>
            <person name="Sirot L."/>
            <person name="Sirota M."/>
            <person name="Sisneros N.B."/>
            <person name="Smith C.D."/>
            <person name="Smith T.F."/>
            <person name="Spieth J."/>
            <person name="Stage D.E."/>
            <person name="Stark A."/>
            <person name="Stephan W."/>
            <person name="Strausberg R.L."/>
            <person name="Strempel S."/>
            <person name="Sturgill D."/>
            <person name="Sutton G."/>
            <person name="Sutton G.G."/>
            <person name="Tao W."/>
            <person name="Teichmann S."/>
            <person name="Tobari Y.N."/>
            <person name="Tomimura Y."/>
            <person name="Tsolas J.M."/>
            <person name="Valente V.L."/>
            <person name="Venter E."/>
            <person name="Venter J.C."/>
            <person name="Vicario S."/>
            <person name="Vieira F.G."/>
            <person name="Vilella A.J."/>
            <person name="Villasante A."/>
            <person name="Walenz B."/>
            <person name="Wang J."/>
            <person name="Wasserman M."/>
            <person name="Watts T."/>
            <person name="Wilson D."/>
            <person name="Wilson R.K."/>
            <person name="Wing R.A."/>
            <person name="Wolfner M.F."/>
            <person name="Wong A."/>
            <person name="Wong G.K."/>
            <person name="Wu C.I."/>
            <person name="Wu G."/>
            <person name="Yamamoto D."/>
            <person name="Yang H.P."/>
            <person name="Yang S.P."/>
            <person name="Yorke J.A."/>
            <person name="Yoshida K."/>
            <person name="Zdobnov E."/>
            <person name="Zhang P."/>
            <person name="Zhang Y."/>
            <person name="Zimin A.V."/>
            <person name="Baldwin J."/>
            <person name="Abdouelleil A."/>
            <person name="Abdulkadir J."/>
            <person name="Abebe A."/>
            <person name="Abera B."/>
            <person name="Abreu J."/>
            <person name="Acer S.C."/>
            <person name="Aftuck L."/>
            <person name="Alexander A."/>
            <person name="An P."/>
            <person name="Anderson E."/>
            <person name="Anderson S."/>
            <person name="Arachi H."/>
            <person name="Azer M."/>
            <person name="Bachantsang P."/>
            <person name="Barry A."/>
            <person name="Bayul T."/>
            <person name="Berlin A."/>
            <person name="Bessette D."/>
            <person name="Bloom T."/>
            <person name="Blye J."/>
            <person name="Boguslavskiy L."/>
            <person name="Bonnet C."/>
            <person name="Boukhgalter B."/>
            <person name="Bourzgui I."/>
            <person name="Brown A."/>
            <person name="Cahill P."/>
            <person name="Channer S."/>
            <person name="Cheshatsang Y."/>
            <person name="Chuda L."/>
            <person name="Citroen M."/>
            <person name="Collymore A."/>
            <person name="Cooke P."/>
            <person name="Costello M."/>
            <person name="D'Aco K."/>
            <person name="Daza R."/>
            <person name="De Haan G."/>
            <person name="DeGray S."/>
            <person name="DeMaso C."/>
            <person name="Dhargay N."/>
            <person name="Dooley K."/>
            <person name="Dooley E."/>
            <person name="Doricent M."/>
            <person name="Dorje P."/>
            <person name="Dorjee K."/>
            <person name="Dupes A."/>
            <person name="Elong R."/>
            <person name="Falk J."/>
            <person name="Farina A."/>
            <person name="Faro S."/>
            <person name="Ferguson D."/>
            <person name="Fisher S."/>
            <person name="Foley C.D."/>
            <person name="Franke A."/>
            <person name="Friedrich D."/>
            <person name="Gadbois L."/>
            <person name="Gearin G."/>
            <person name="Gearin C.R."/>
            <person name="Giannoukos G."/>
            <person name="Goode T."/>
            <person name="Graham J."/>
            <person name="Grandbois E."/>
            <person name="Grewal S."/>
            <person name="Gyaltsen K."/>
            <person name="Hafez N."/>
            <person name="Hagos B."/>
            <person name="Hall J."/>
            <person name="Henson C."/>
            <person name="Hollinger A."/>
            <person name="Honan T."/>
            <person name="Huard M.D."/>
            <person name="Hughes L."/>
            <person name="Hurhula B."/>
            <person name="Husby M.E."/>
            <person name="Kamat A."/>
            <person name="Kanga B."/>
            <person name="Kashin S."/>
            <person name="Khazanovich D."/>
            <person name="Kisner P."/>
            <person name="Lance K."/>
            <person name="Lara M."/>
            <person name="Lee W."/>
            <person name="Lennon N."/>
            <person name="Letendre F."/>
            <person name="LeVine R."/>
            <person name="Lipovsky A."/>
            <person name="Liu X."/>
            <person name="Liu J."/>
            <person name="Liu S."/>
            <person name="Lokyitsang T."/>
            <person name="Lokyitsang Y."/>
            <person name="Lubonja R."/>
            <person name="Lui A."/>
            <person name="MacDonald P."/>
            <person name="Magnisalis V."/>
            <person name="Maru K."/>
            <person name="Matthews C."/>
            <person name="McCusker W."/>
            <person name="McDonough S."/>
            <person name="Mehta T."/>
            <person name="Meldrim J."/>
            <person name="Meneus L."/>
            <person name="Mihai O."/>
            <person name="Mihalev A."/>
            <person name="Mihova T."/>
            <person name="Mittelman R."/>
            <person name="Mlenga V."/>
            <person name="Montmayeur A."/>
            <person name="Mulrain L."/>
            <person name="Navidi A."/>
            <person name="Naylor J."/>
            <person name="Negash T."/>
            <person name="Nguyen T."/>
            <person name="Nguyen N."/>
            <person name="Nicol R."/>
            <person name="Norbu C."/>
            <person name="Norbu N."/>
            <person name="Novod N."/>
            <person name="O'Neill B."/>
            <person name="Osman S."/>
            <person name="Markiewicz E."/>
            <person name="Oyono O.L."/>
            <person name="Patti C."/>
            <person name="Phunkhang P."/>
            <person name="Pierre F."/>
            <person name="Priest M."/>
            <person name="Raghuraman S."/>
            <person name="Rege F."/>
            <person name="Reyes R."/>
            <person name="Rise C."/>
            <person name="Rogov P."/>
            <person name="Ross K."/>
            <person name="Ryan E."/>
            <person name="Settipalli S."/>
            <person name="Shea T."/>
            <person name="Sherpa N."/>
            <person name="Shi L."/>
            <person name="Shih D."/>
            <person name="Sparrow T."/>
            <person name="Spaulding J."/>
            <person name="Stalker J."/>
            <person name="Stange-Thomann N."/>
            <person name="Stavropoulos S."/>
            <person name="Stone C."/>
            <person name="Strader C."/>
            <person name="Tesfaye S."/>
            <person name="Thomson T."/>
            <person name="Thoulutsang Y."/>
            <person name="Thoulutsang D."/>
            <person name="Topham K."/>
            <person name="Topping I."/>
            <person name="Tsamla T."/>
            <person name="Vassiliev H."/>
            <person name="Vo A."/>
            <person name="Wangchuk T."/>
            <person name="Wangdi T."/>
            <person name="Weiand M."/>
            <person name="Wilkinson J."/>
            <person name="Wilson A."/>
            <person name="Yadav S."/>
            <person name="Young G."/>
            <person name="Yu Q."/>
            <person name="Zembek L."/>
            <person name="Zhong D."/>
            <person name="Zimmer A."/>
            <person name="Zwirko Z."/>
            <person name="Jaffe D.B."/>
            <person name="Alvarez P."/>
            <person name="Brockman W."/>
            <person name="Butler J."/>
            <person name="Chin C."/>
            <person name="Gnerre S."/>
            <person name="Grabherr M."/>
            <person name="Kleber M."/>
            <person name="Mauceli E."/>
            <person name="MacCallum I."/>
        </authorList>
    </citation>
    <scope>NUCLEOTIDE SEQUENCE [LARGE SCALE GENOMIC DNA]</scope>
    <source>
        <strain evidence="3">Tucson 15081-1352.22</strain>
    </source>
</reference>
<proteinExistence type="predicted"/>
<keyword evidence="3" id="KW-1185">Reference proteome</keyword>
<sequence>MTNTLLTTDFALHNYQALISRLAYQRWHRSTELNNKSNMNNINSNNHSSNNYKGNSQHF</sequence>
<evidence type="ECO:0000313" key="3">
    <source>
        <dbReference type="Proteomes" id="UP000009192"/>
    </source>
</evidence>
<dbReference type="InParanoid" id="A0A0Q9WX25"/>
<gene>
    <name evidence="2" type="primary">Dmoj\GI25589</name>
    <name evidence="2" type="ORF">Dmoj_GI25589</name>
</gene>
<evidence type="ECO:0000313" key="2">
    <source>
        <dbReference type="EMBL" id="KRG00608.1"/>
    </source>
</evidence>
<dbReference type="AlphaFoldDB" id="A0A0Q9WX25"/>
<evidence type="ECO:0000256" key="1">
    <source>
        <dbReference type="SAM" id="MobiDB-lite"/>
    </source>
</evidence>
<dbReference type="KEGG" id="dmo:Dmoj_GI25589"/>
<protein>
    <submittedName>
        <fullName evidence="2">Uncharacterized protein, isoform A</fullName>
    </submittedName>
</protein>
<feature type="region of interest" description="Disordered" evidence="1">
    <location>
        <begin position="34"/>
        <end position="59"/>
    </location>
</feature>
<organism evidence="2 3">
    <name type="scientific">Drosophila mojavensis</name>
    <name type="common">Fruit fly</name>
    <dbReference type="NCBI Taxonomy" id="7230"/>
    <lineage>
        <taxon>Eukaryota</taxon>
        <taxon>Metazoa</taxon>
        <taxon>Ecdysozoa</taxon>
        <taxon>Arthropoda</taxon>
        <taxon>Hexapoda</taxon>
        <taxon>Insecta</taxon>
        <taxon>Pterygota</taxon>
        <taxon>Neoptera</taxon>
        <taxon>Endopterygota</taxon>
        <taxon>Diptera</taxon>
        <taxon>Brachycera</taxon>
        <taxon>Muscomorpha</taxon>
        <taxon>Ephydroidea</taxon>
        <taxon>Drosophilidae</taxon>
        <taxon>Drosophila</taxon>
    </lineage>
</organism>
<name>A0A0Q9WX25_DROMO</name>